<keyword evidence="2" id="KW-1185">Reference proteome</keyword>
<dbReference type="Proteomes" id="UP000690515">
    <property type="component" value="Unassembled WGS sequence"/>
</dbReference>
<sequence>MALSDKFSMPKVLQNMNLYIAGKGYAGRVSEITLPKLTIKTEEYSAGGLDTPLSIDMGMEKLECSFTVHECNKNIFDWFELNYSKKENIIIRGAMEQGGKVHAVELVLAGGFKELDMGAWKAGDKGAMKIQVALSYYKLTMDKDILAEIDVINMKRVINGVDKLQGIRKAIGVV</sequence>
<reference evidence="1 2" key="1">
    <citation type="submission" date="2021-04" db="EMBL/GenBank/DDBJ databases">
        <authorList>
            <person name="Pira H."/>
            <person name="Risdian C."/>
            <person name="Wink J."/>
        </authorList>
    </citation>
    <scope>NUCLEOTIDE SEQUENCE [LARGE SCALE GENOMIC DNA]</scope>
    <source>
        <strain evidence="1 2">WH53</strain>
    </source>
</reference>
<name>A0ABS5ZKS7_9GAMM</name>
<organism evidence="1 2">
    <name type="scientific">Zooshikella harenae</name>
    <dbReference type="NCBI Taxonomy" id="2827238"/>
    <lineage>
        <taxon>Bacteria</taxon>
        <taxon>Pseudomonadati</taxon>
        <taxon>Pseudomonadota</taxon>
        <taxon>Gammaproteobacteria</taxon>
        <taxon>Oceanospirillales</taxon>
        <taxon>Zooshikellaceae</taxon>
        <taxon>Zooshikella</taxon>
    </lineage>
</organism>
<protein>
    <submittedName>
        <fullName evidence="1">Phage major tail tube protein</fullName>
    </submittedName>
</protein>
<evidence type="ECO:0000313" key="1">
    <source>
        <dbReference type="EMBL" id="MBU2713637.1"/>
    </source>
</evidence>
<accession>A0ABS5ZKS7</accession>
<dbReference type="EMBL" id="JAGSOY010000093">
    <property type="protein sequence ID" value="MBU2713637.1"/>
    <property type="molecule type" value="Genomic_DNA"/>
</dbReference>
<dbReference type="NCBIfam" id="TIGR01611">
    <property type="entry name" value="tail_tube"/>
    <property type="match status" value="1"/>
</dbReference>
<dbReference type="InterPro" id="IPR006498">
    <property type="entry name" value="Tail_tube"/>
</dbReference>
<evidence type="ECO:0000313" key="2">
    <source>
        <dbReference type="Proteomes" id="UP000690515"/>
    </source>
</evidence>
<proteinExistence type="predicted"/>
<dbReference type="Pfam" id="PF04985">
    <property type="entry name" value="Phage_tube"/>
    <property type="match status" value="1"/>
</dbReference>
<comment type="caution">
    <text evidence="1">The sequence shown here is derived from an EMBL/GenBank/DDBJ whole genome shotgun (WGS) entry which is preliminary data.</text>
</comment>
<dbReference type="RefSeq" id="WP_215821921.1">
    <property type="nucleotide sequence ID" value="NZ_JAGSOY010000093.1"/>
</dbReference>
<gene>
    <name evidence="1" type="ORF">KCG35_21490</name>
</gene>